<evidence type="ECO:0000256" key="8">
    <source>
        <dbReference type="ARBA" id="ARBA00022777"/>
    </source>
</evidence>
<accession>D3QAY2</accession>
<protein>
    <recommendedName>
        <fullName evidence="4">histidine kinase</fullName>
        <ecNumber evidence="4">2.7.13.3</ecNumber>
    </recommendedName>
</protein>
<dbReference type="Gene3D" id="1.10.287.130">
    <property type="match status" value="1"/>
</dbReference>
<dbReference type="CDD" id="cd06225">
    <property type="entry name" value="HAMP"/>
    <property type="match status" value="1"/>
</dbReference>
<dbReference type="InterPro" id="IPR003594">
    <property type="entry name" value="HATPase_dom"/>
</dbReference>
<dbReference type="Pfam" id="PF00512">
    <property type="entry name" value="HisKA"/>
    <property type="match status" value="1"/>
</dbReference>
<dbReference type="InterPro" id="IPR050428">
    <property type="entry name" value="TCS_sensor_his_kinase"/>
</dbReference>
<dbReference type="SUPFAM" id="SSF55874">
    <property type="entry name" value="ATPase domain of HSP90 chaperone/DNA topoisomerase II/histidine kinase"/>
    <property type="match status" value="1"/>
</dbReference>
<dbReference type="PRINTS" id="PR00344">
    <property type="entry name" value="BCTRLSENSOR"/>
</dbReference>
<evidence type="ECO:0000256" key="5">
    <source>
        <dbReference type="ARBA" id="ARBA00022553"/>
    </source>
</evidence>
<dbReference type="GO" id="GO:0005509">
    <property type="term" value="F:calcium ion binding"/>
    <property type="evidence" value="ECO:0007669"/>
    <property type="project" value="UniProtKB-ARBA"/>
</dbReference>
<evidence type="ECO:0000256" key="9">
    <source>
        <dbReference type="ARBA" id="ARBA00022989"/>
    </source>
</evidence>
<dbReference type="SMART" id="SM00304">
    <property type="entry name" value="HAMP"/>
    <property type="match status" value="1"/>
</dbReference>
<comment type="subcellular location">
    <subcellularLocation>
        <location evidence="3">Cell membrane</location>
    </subcellularLocation>
</comment>
<keyword evidence="5" id="KW-0597">Phosphoprotein</keyword>
<dbReference type="InterPro" id="IPR003660">
    <property type="entry name" value="HAMP_dom"/>
</dbReference>
<dbReference type="STRING" id="446470.Snas_5143"/>
<comment type="cofactor">
    <cofactor evidence="2">
        <name>a divalent metal cation</name>
        <dbReference type="ChEBI" id="CHEBI:60240"/>
    </cofactor>
</comment>
<dbReference type="eggNOG" id="COG2770">
    <property type="taxonomic scope" value="Bacteria"/>
</dbReference>
<dbReference type="InterPro" id="IPR005467">
    <property type="entry name" value="His_kinase_dom"/>
</dbReference>
<dbReference type="EMBL" id="CP001778">
    <property type="protein sequence ID" value="ADD44778.1"/>
    <property type="molecule type" value="Genomic_DNA"/>
</dbReference>
<feature type="domain" description="Histidine kinase" evidence="13">
    <location>
        <begin position="264"/>
        <end position="479"/>
    </location>
</feature>
<dbReference type="SMART" id="SM00388">
    <property type="entry name" value="HisKA"/>
    <property type="match status" value="1"/>
</dbReference>
<dbReference type="eggNOG" id="COG2205">
    <property type="taxonomic scope" value="Bacteria"/>
</dbReference>
<dbReference type="Pfam" id="PF02518">
    <property type="entry name" value="HATPase_c"/>
    <property type="match status" value="1"/>
</dbReference>
<evidence type="ECO:0000256" key="2">
    <source>
        <dbReference type="ARBA" id="ARBA00001968"/>
    </source>
</evidence>
<keyword evidence="10" id="KW-0902">Two-component regulatory system</keyword>
<dbReference type="KEGG" id="sna:Snas_5143"/>
<dbReference type="GO" id="GO:0005886">
    <property type="term" value="C:plasma membrane"/>
    <property type="evidence" value="ECO:0007669"/>
    <property type="project" value="UniProtKB-SubCell"/>
</dbReference>
<evidence type="ECO:0000256" key="12">
    <source>
        <dbReference type="SAM" id="Phobius"/>
    </source>
</evidence>
<feature type="transmembrane region" description="Helical" evidence="12">
    <location>
        <begin position="20"/>
        <end position="38"/>
    </location>
</feature>
<comment type="catalytic activity">
    <reaction evidence="1">
        <text>ATP + protein L-histidine = ADP + protein N-phospho-L-histidine.</text>
        <dbReference type="EC" id="2.7.13.3"/>
    </reaction>
</comment>
<evidence type="ECO:0000313" key="16">
    <source>
        <dbReference type="Proteomes" id="UP000000844"/>
    </source>
</evidence>
<dbReference type="EC" id="2.7.13.3" evidence="4"/>
<gene>
    <name evidence="15" type="ordered locus">Snas_5143</name>
</gene>
<evidence type="ECO:0000313" key="15">
    <source>
        <dbReference type="EMBL" id="ADD44778.1"/>
    </source>
</evidence>
<evidence type="ECO:0000256" key="1">
    <source>
        <dbReference type="ARBA" id="ARBA00000085"/>
    </source>
</evidence>
<evidence type="ECO:0000259" key="14">
    <source>
        <dbReference type="PROSITE" id="PS50885"/>
    </source>
</evidence>
<evidence type="ECO:0000256" key="10">
    <source>
        <dbReference type="ARBA" id="ARBA00023012"/>
    </source>
</evidence>
<dbReference type="PANTHER" id="PTHR45436">
    <property type="entry name" value="SENSOR HISTIDINE KINASE YKOH"/>
    <property type="match status" value="1"/>
</dbReference>
<proteinExistence type="predicted"/>
<name>D3QAY2_STANL</name>
<dbReference type="Proteomes" id="UP000000844">
    <property type="component" value="Chromosome"/>
</dbReference>
<dbReference type="CDD" id="cd00075">
    <property type="entry name" value="HATPase"/>
    <property type="match status" value="1"/>
</dbReference>
<keyword evidence="7 12" id="KW-0812">Transmembrane</keyword>
<evidence type="ECO:0000259" key="13">
    <source>
        <dbReference type="PROSITE" id="PS50109"/>
    </source>
</evidence>
<dbReference type="SUPFAM" id="SSF158472">
    <property type="entry name" value="HAMP domain-like"/>
    <property type="match status" value="1"/>
</dbReference>
<keyword evidence="11 12" id="KW-0472">Membrane</keyword>
<dbReference type="PROSITE" id="PS50885">
    <property type="entry name" value="HAMP"/>
    <property type="match status" value="1"/>
</dbReference>
<dbReference type="FunFam" id="3.30.565.10:FF:000006">
    <property type="entry name" value="Sensor histidine kinase WalK"/>
    <property type="match status" value="1"/>
</dbReference>
<dbReference type="HOGENOM" id="CLU_000445_89_6_11"/>
<dbReference type="Gene3D" id="3.30.565.10">
    <property type="entry name" value="Histidine kinase-like ATPase, C-terminal domain"/>
    <property type="match status" value="1"/>
</dbReference>
<evidence type="ECO:0000256" key="6">
    <source>
        <dbReference type="ARBA" id="ARBA00022679"/>
    </source>
</evidence>
<dbReference type="FunFam" id="1.10.287.130:FF:000001">
    <property type="entry name" value="Two-component sensor histidine kinase"/>
    <property type="match status" value="1"/>
</dbReference>
<dbReference type="InterPro" id="IPR004358">
    <property type="entry name" value="Sig_transdc_His_kin-like_C"/>
</dbReference>
<feature type="domain" description="HAMP" evidence="14">
    <location>
        <begin position="189"/>
        <end position="242"/>
    </location>
</feature>
<dbReference type="CDD" id="cd00082">
    <property type="entry name" value="HisKA"/>
    <property type="match status" value="1"/>
</dbReference>
<dbReference type="Pfam" id="PF00672">
    <property type="entry name" value="HAMP"/>
    <property type="match status" value="1"/>
</dbReference>
<evidence type="ECO:0000256" key="11">
    <source>
        <dbReference type="ARBA" id="ARBA00023136"/>
    </source>
</evidence>
<evidence type="ECO:0000256" key="4">
    <source>
        <dbReference type="ARBA" id="ARBA00012438"/>
    </source>
</evidence>
<dbReference type="PROSITE" id="PS50109">
    <property type="entry name" value="HIS_KIN"/>
    <property type="match status" value="1"/>
</dbReference>
<dbReference type="Gene3D" id="6.10.340.10">
    <property type="match status" value="1"/>
</dbReference>
<dbReference type="RefSeq" id="WP_013020349.1">
    <property type="nucleotide sequence ID" value="NC_013947.1"/>
</dbReference>
<organism evidence="15 16">
    <name type="scientific">Stackebrandtia nassauensis (strain DSM 44728 / CIP 108903 / NRRL B-16338 / NBRC 102104 / LLR-40K-21)</name>
    <dbReference type="NCBI Taxonomy" id="446470"/>
    <lineage>
        <taxon>Bacteria</taxon>
        <taxon>Bacillati</taxon>
        <taxon>Actinomycetota</taxon>
        <taxon>Actinomycetes</taxon>
        <taxon>Glycomycetales</taxon>
        <taxon>Glycomycetaceae</taxon>
        <taxon>Stackebrandtia</taxon>
    </lineage>
</organism>
<dbReference type="GO" id="GO:0000155">
    <property type="term" value="F:phosphorelay sensor kinase activity"/>
    <property type="evidence" value="ECO:0007669"/>
    <property type="project" value="InterPro"/>
</dbReference>
<keyword evidence="8 15" id="KW-0418">Kinase</keyword>
<evidence type="ECO:0000256" key="7">
    <source>
        <dbReference type="ARBA" id="ARBA00022692"/>
    </source>
</evidence>
<dbReference type="PANTHER" id="PTHR45436:SF5">
    <property type="entry name" value="SENSOR HISTIDINE KINASE TRCS"/>
    <property type="match status" value="1"/>
</dbReference>
<sequence>MSIATRYHQWWERTPLRVRLVAAVLLLVTGALVLVSFANVTALQSYMTTQVDENLNKQFSREGLDEVVASKMNAVPPDSKTTNYVFYFSFRSIEEFMGRQDLNAPKLDYDDVVKLGEGSHTVTAQDDKKRWRLLVREATIETTNEKGYVVVGTPLVDVDNTVARLLWIDLLVGAGVLAALAAVGVALVRASLYPLKEMEHTATAIAGGDLSQRVPERDPRTEAGRLGRVFNQMLSRIETALEAREKSEKRALESEERMRRFVADASHELRTPLTTVRGFAELYRQRADVDPVEVAGLMRRIEDEATRMGLLVEDLLLLARLDAERPFRDAQVDLLTISVDTVTAAEVTAHGRHIELSTQGGPFLVRGDELSLRQVLSNLVSNALRYTPPESQIEVRLRSDDTHVELEVVDDGPGMTEEQVERVFERFYRADKARSRNAGGTGLGLAIVAALVDAHNGEVSVWSKPGEGAKFTVRLALDPDVSAEHEIPDADSSETV</sequence>
<evidence type="ECO:0000256" key="3">
    <source>
        <dbReference type="ARBA" id="ARBA00004236"/>
    </source>
</evidence>
<dbReference type="SMART" id="SM00387">
    <property type="entry name" value="HATPase_c"/>
    <property type="match status" value="1"/>
</dbReference>
<dbReference type="SUPFAM" id="SSF47384">
    <property type="entry name" value="Homodimeric domain of signal transducing histidine kinase"/>
    <property type="match status" value="1"/>
</dbReference>
<dbReference type="InterPro" id="IPR036097">
    <property type="entry name" value="HisK_dim/P_sf"/>
</dbReference>
<reference evidence="15 16" key="1">
    <citation type="journal article" date="2009" name="Stand. Genomic Sci.">
        <title>Complete genome sequence of Stackebrandtia nassauensis type strain (LLR-40K-21).</title>
        <authorList>
            <person name="Munk C."/>
            <person name="Lapidus A."/>
            <person name="Copeland A."/>
            <person name="Jando M."/>
            <person name="Mayilraj S."/>
            <person name="Glavina Del Rio T."/>
            <person name="Nolan M."/>
            <person name="Chen F."/>
            <person name="Lucas S."/>
            <person name="Tice H."/>
            <person name="Cheng J.F."/>
            <person name="Han C."/>
            <person name="Detter J.C."/>
            <person name="Bruce D."/>
            <person name="Goodwin L."/>
            <person name="Chain P."/>
            <person name="Pitluck S."/>
            <person name="Goker M."/>
            <person name="Ovchinikova G."/>
            <person name="Pati A."/>
            <person name="Ivanova N."/>
            <person name="Mavromatis K."/>
            <person name="Chen A."/>
            <person name="Palaniappan K."/>
            <person name="Land M."/>
            <person name="Hauser L."/>
            <person name="Chang Y.J."/>
            <person name="Jeffries C.D."/>
            <person name="Bristow J."/>
            <person name="Eisen J.A."/>
            <person name="Markowitz V."/>
            <person name="Hugenholtz P."/>
            <person name="Kyrpides N.C."/>
            <person name="Klenk H.P."/>
        </authorList>
    </citation>
    <scope>NUCLEOTIDE SEQUENCE [LARGE SCALE GENOMIC DNA]</scope>
    <source>
        <strain evidence="16">DSM 44728 / CIP 108903 / NRRL B-16338 / NBRC 102104 / LLR-40K-21</strain>
    </source>
</reference>
<keyword evidence="16" id="KW-1185">Reference proteome</keyword>
<dbReference type="InterPro" id="IPR036890">
    <property type="entry name" value="HATPase_C_sf"/>
</dbReference>
<feature type="transmembrane region" description="Helical" evidence="12">
    <location>
        <begin position="165"/>
        <end position="188"/>
    </location>
</feature>
<dbReference type="InterPro" id="IPR003661">
    <property type="entry name" value="HisK_dim/P_dom"/>
</dbReference>
<keyword evidence="6" id="KW-0808">Transferase</keyword>
<dbReference type="OrthoDB" id="9786919at2"/>
<keyword evidence="9 12" id="KW-1133">Transmembrane helix</keyword>
<dbReference type="AlphaFoldDB" id="D3QAY2"/>